<accession>A0A139WPY0</accession>
<gene>
    <name evidence="1" type="ORF">WA1_51610</name>
</gene>
<evidence type="ECO:0000313" key="2">
    <source>
        <dbReference type="Proteomes" id="UP000076925"/>
    </source>
</evidence>
<dbReference type="Proteomes" id="UP000076925">
    <property type="component" value="Unassembled WGS sequence"/>
</dbReference>
<dbReference type="RefSeq" id="WP_017750095.1">
    <property type="nucleotide sequence ID" value="NZ_KQ976357.1"/>
</dbReference>
<dbReference type="Gene3D" id="1.10.10.60">
    <property type="entry name" value="Homeodomain-like"/>
    <property type="match status" value="1"/>
</dbReference>
<name>A0A139WPY0_9CYAN</name>
<reference evidence="1 2" key="1">
    <citation type="journal article" date="2013" name="Genome Biol. Evol.">
        <title>Genomes of Stigonematalean cyanobacteria (subsection V) and the evolution of oxygenic photosynthesis from prokaryotes to plastids.</title>
        <authorList>
            <person name="Dagan T."/>
            <person name="Roettger M."/>
            <person name="Stucken K."/>
            <person name="Landan G."/>
            <person name="Koch R."/>
            <person name="Major P."/>
            <person name="Gould S.B."/>
            <person name="Goremykin V.V."/>
            <person name="Rippka R."/>
            <person name="Tandeau de Marsac N."/>
            <person name="Gugger M."/>
            <person name="Lockhart P.J."/>
            <person name="Allen J.F."/>
            <person name="Brune I."/>
            <person name="Maus I."/>
            <person name="Puhler A."/>
            <person name="Martin W.F."/>
        </authorList>
    </citation>
    <scope>NUCLEOTIDE SEQUENCE [LARGE SCALE GENOMIC DNA]</scope>
    <source>
        <strain evidence="1 2">PCC 7110</strain>
    </source>
</reference>
<keyword evidence="2" id="KW-1185">Reference proteome</keyword>
<sequence length="183" mass="20893">MPRKTKLTPEIQQKIVEAIRQGSYFSVACRLNGVPESTGKEWLARGRGTSSNRPQNKLYAAFASEVDIAEAQAESDAIRRILAGTERSQVIKTKRRLDENGNMVPVEIITEETSNPSNDMWYLKCKYPERWGNQRMDFMDAIVILIRLEVAPPQVLEVAKNGMDDVREHLRRSFEAIIENNQD</sequence>
<evidence type="ECO:0000313" key="1">
    <source>
        <dbReference type="EMBL" id="KYC34492.1"/>
    </source>
</evidence>
<dbReference type="AlphaFoldDB" id="A0A139WPY0"/>
<dbReference type="EMBL" id="ANNX02000080">
    <property type="protein sequence ID" value="KYC34492.1"/>
    <property type="molecule type" value="Genomic_DNA"/>
</dbReference>
<dbReference type="OrthoDB" id="285738at2"/>
<comment type="caution">
    <text evidence="1">The sequence shown here is derived from an EMBL/GenBank/DDBJ whole genome shotgun (WGS) entry which is preliminary data.</text>
</comment>
<organism evidence="1 2">
    <name type="scientific">Scytonema hofmannii PCC 7110</name>
    <dbReference type="NCBI Taxonomy" id="128403"/>
    <lineage>
        <taxon>Bacteria</taxon>
        <taxon>Bacillati</taxon>
        <taxon>Cyanobacteriota</taxon>
        <taxon>Cyanophyceae</taxon>
        <taxon>Nostocales</taxon>
        <taxon>Scytonemataceae</taxon>
        <taxon>Scytonema</taxon>
    </lineage>
</organism>
<protein>
    <submittedName>
        <fullName evidence="1">Uncharacterized protein</fullName>
    </submittedName>
</protein>
<proteinExistence type="predicted"/>